<accession>W9SG13</accession>
<dbReference type="Proteomes" id="UP000030645">
    <property type="component" value="Unassembled WGS sequence"/>
</dbReference>
<name>W9SG13_9ROSA</name>
<gene>
    <name evidence="1" type="ORF">L484_028082</name>
</gene>
<proteinExistence type="predicted"/>
<evidence type="ECO:0000313" key="1">
    <source>
        <dbReference type="EMBL" id="EXC30903.1"/>
    </source>
</evidence>
<reference evidence="2" key="1">
    <citation type="submission" date="2013-01" db="EMBL/GenBank/DDBJ databases">
        <title>Draft Genome Sequence of a Mulberry Tree, Morus notabilis C.K. Schneid.</title>
        <authorList>
            <person name="He N."/>
            <person name="Zhao S."/>
        </authorList>
    </citation>
    <scope>NUCLEOTIDE SEQUENCE</scope>
</reference>
<organism evidence="1 2">
    <name type="scientific">Morus notabilis</name>
    <dbReference type="NCBI Taxonomy" id="981085"/>
    <lineage>
        <taxon>Eukaryota</taxon>
        <taxon>Viridiplantae</taxon>
        <taxon>Streptophyta</taxon>
        <taxon>Embryophyta</taxon>
        <taxon>Tracheophyta</taxon>
        <taxon>Spermatophyta</taxon>
        <taxon>Magnoliopsida</taxon>
        <taxon>eudicotyledons</taxon>
        <taxon>Gunneridae</taxon>
        <taxon>Pentapetalae</taxon>
        <taxon>rosids</taxon>
        <taxon>fabids</taxon>
        <taxon>Rosales</taxon>
        <taxon>Moraceae</taxon>
        <taxon>Moreae</taxon>
        <taxon>Morus</taxon>
    </lineage>
</organism>
<evidence type="ECO:0000313" key="2">
    <source>
        <dbReference type="Proteomes" id="UP000030645"/>
    </source>
</evidence>
<dbReference type="EMBL" id="KE346217">
    <property type="protein sequence ID" value="EXC30903.1"/>
    <property type="molecule type" value="Genomic_DNA"/>
</dbReference>
<protein>
    <submittedName>
        <fullName evidence="1">Uncharacterized protein</fullName>
    </submittedName>
</protein>
<dbReference type="AlphaFoldDB" id="W9SG13"/>
<sequence>MRGTYELWEGFFRGASDCRRWVFQCSRVAGIRSPQCPALSIGVVLHFDCQGWWMEWCGCSLWADESVGS</sequence>
<keyword evidence="2" id="KW-1185">Reference proteome</keyword>